<evidence type="ECO:0000313" key="2">
    <source>
        <dbReference type="EnsemblPlants" id="PNT74713"/>
    </source>
</evidence>
<protein>
    <submittedName>
        <fullName evidence="1 2">Uncharacterized protein</fullName>
    </submittedName>
</protein>
<dbReference type="Proteomes" id="UP000008810">
    <property type="component" value="Chromosome 1"/>
</dbReference>
<sequence length="192" mass="21505">MSNGEVAVTSSPLRLQREMAAALLGRRIARSREGDGASLRKDARGDWCGLRLVGEGSGCLVRGRVAQSPDPEQWRLGERSQRVSCLRPCSSLSLNPTPWSWWMLRLVNANVQGASSAPRAASLPQAADVLWSLGQQRTEKRRGGGAWFGQDQGFVCLFFHRDFLRSLVRRCFCILSLNRVFFKSVMYFLNNE</sequence>
<name>A0A2K2DKA9_BRADI</name>
<keyword evidence="3" id="KW-1185">Reference proteome</keyword>
<accession>A0A2K2DKA9</accession>
<reference evidence="2" key="3">
    <citation type="submission" date="2018-08" db="UniProtKB">
        <authorList>
            <consortium name="EnsemblPlants"/>
        </authorList>
    </citation>
    <scope>IDENTIFICATION</scope>
    <source>
        <strain evidence="2">cv. Bd21</strain>
    </source>
</reference>
<dbReference type="Gramene" id="PNT74713">
    <property type="protein sequence ID" value="PNT74713"/>
    <property type="gene ID" value="BRADI_1g20799v3"/>
</dbReference>
<evidence type="ECO:0000313" key="1">
    <source>
        <dbReference type="EMBL" id="PNT74713.1"/>
    </source>
</evidence>
<dbReference type="AlphaFoldDB" id="A0A2K2DKA9"/>
<gene>
    <name evidence="1" type="ORF">BRADI_1g20799v3</name>
</gene>
<dbReference type="EnsemblPlants" id="PNT74713">
    <property type="protein sequence ID" value="PNT74713"/>
    <property type="gene ID" value="BRADI_1g20799v3"/>
</dbReference>
<evidence type="ECO:0000313" key="3">
    <source>
        <dbReference type="Proteomes" id="UP000008810"/>
    </source>
</evidence>
<reference evidence="1" key="2">
    <citation type="submission" date="2017-06" db="EMBL/GenBank/DDBJ databases">
        <title>WGS assembly of Brachypodium distachyon.</title>
        <authorList>
            <consortium name="The International Brachypodium Initiative"/>
            <person name="Lucas S."/>
            <person name="Harmon-Smith M."/>
            <person name="Lail K."/>
            <person name="Tice H."/>
            <person name="Grimwood J."/>
            <person name="Bruce D."/>
            <person name="Barry K."/>
            <person name="Shu S."/>
            <person name="Lindquist E."/>
            <person name="Wang M."/>
            <person name="Pitluck S."/>
            <person name="Vogel J.P."/>
            <person name="Garvin D.F."/>
            <person name="Mockler T.C."/>
            <person name="Schmutz J."/>
            <person name="Rokhsar D."/>
            <person name="Bevan M.W."/>
        </authorList>
    </citation>
    <scope>NUCLEOTIDE SEQUENCE</scope>
    <source>
        <strain evidence="1">Bd21</strain>
    </source>
</reference>
<organism evidence="1">
    <name type="scientific">Brachypodium distachyon</name>
    <name type="common">Purple false brome</name>
    <name type="synonym">Trachynia distachya</name>
    <dbReference type="NCBI Taxonomy" id="15368"/>
    <lineage>
        <taxon>Eukaryota</taxon>
        <taxon>Viridiplantae</taxon>
        <taxon>Streptophyta</taxon>
        <taxon>Embryophyta</taxon>
        <taxon>Tracheophyta</taxon>
        <taxon>Spermatophyta</taxon>
        <taxon>Magnoliopsida</taxon>
        <taxon>Liliopsida</taxon>
        <taxon>Poales</taxon>
        <taxon>Poaceae</taxon>
        <taxon>BOP clade</taxon>
        <taxon>Pooideae</taxon>
        <taxon>Stipodae</taxon>
        <taxon>Brachypodieae</taxon>
        <taxon>Brachypodium</taxon>
    </lineage>
</organism>
<reference evidence="1 2" key="1">
    <citation type="journal article" date="2010" name="Nature">
        <title>Genome sequencing and analysis of the model grass Brachypodium distachyon.</title>
        <authorList>
            <consortium name="International Brachypodium Initiative"/>
        </authorList>
    </citation>
    <scope>NUCLEOTIDE SEQUENCE [LARGE SCALE GENOMIC DNA]</scope>
    <source>
        <strain evidence="1 2">Bd21</strain>
    </source>
</reference>
<dbReference type="EMBL" id="CM000880">
    <property type="protein sequence ID" value="PNT74713.1"/>
    <property type="molecule type" value="Genomic_DNA"/>
</dbReference>
<proteinExistence type="predicted"/>
<dbReference type="InParanoid" id="A0A2K2DKA9"/>
<dbReference type="OrthoDB" id="10651031at2759"/>